<dbReference type="InterPro" id="IPR036859">
    <property type="entry name" value="CAP-Gly_dom_sf"/>
</dbReference>
<evidence type="ECO:0000313" key="5">
    <source>
        <dbReference type="Proteomes" id="UP000814176"/>
    </source>
</evidence>
<dbReference type="PROSITE" id="PS50245">
    <property type="entry name" value="CAP_GLY_2"/>
    <property type="match status" value="1"/>
</dbReference>
<dbReference type="Gene3D" id="2.30.30.190">
    <property type="entry name" value="CAP Gly-rich-like domain"/>
    <property type="match status" value="1"/>
</dbReference>
<evidence type="ECO:0000256" key="1">
    <source>
        <dbReference type="ARBA" id="ARBA00022614"/>
    </source>
</evidence>
<comment type="caution">
    <text evidence="4">The sequence shown here is derived from an EMBL/GenBank/DDBJ whole genome shotgun (WGS) entry which is preliminary data.</text>
</comment>
<proteinExistence type="predicted"/>
<dbReference type="PANTHER" id="PTHR18849:SF0">
    <property type="entry name" value="CILIA- AND FLAGELLA-ASSOCIATED PROTEIN 410-RELATED"/>
    <property type="match status" value="1"/>
</dbReference>
<dbReference type="InterPro" id="IPR001611">
    <property type="entry name" value="Leu-rich_rpt"/>
</dbReference>
<dbReference type="PROSITE" id="PS51450">
    <property type="entry name" value="LRR"/>
    <property type="match status" value="1"/>
</dbReference>
<name>A0ABQ8K6Q9_9APHY</name>
<dbReference type="PANTHER" id="PTHR18849">
    <property type="entry name" value="LEUCINE RICH REPEAT PROTEIN"/>
    <property type="match status" value="1"/>
</dbReference>
<organism evidence="4 5">
    <name type="scientific">Rhodofomes roseus</name>
    <dbReference type="NCBI Taxonomy" id="34475"/>
    <lineage>
        <taxon>Eukaryota</taxon>
        <taxon>Fungi</taxon>
        <taxon>Dikarya</taxon>
        <taxon>Basidiomycota</taxon>
        <taxon>Agaricomycotina</taxon>
        <taxon>Agaricomycetes</taxon>
        <taxon>Polyporales</taxon>
        <taxon>Rhodofomes</taxon>
    </lineage>
</organism>
<sequence length="535" mass="59394">MASQQLPAVGTRLIHCGHLGTVRFVGHVDGTAGVWLGVEWDEPQRGRHDGVKNGKRYFSCVVPNAGSFIRPSSTISYGHTFLDALASKYIDVPHGSGLEKVVLGSSNGAIEVEAVGLDRIRGKLANLERLREASLDGEGVASANPPGAIAKTCPGIRGLDLSKNLIISWDIVSAIVCELPNLQRLALNQNRLCPPTEHDRALAAFRNVYELQLNTTLTTWDDMQHIIRYMPALRTIEMGYNRIHTLSGGRDAIASRSHLRLEEINLDSNSLSSWPETCEALRPYTALQRLVLTSNAIESIGPLHDPSDPPVHLKHLSLSYNRLRSWRDIDHLSEWCPAIESLTLTGNPLVEDAELGRNARALAIAKILTLRTLDAASVSAKERTDSELFYLSWINKNGPPNEDARCREHPRWSALCEKYGRPDAAPSASEQRQDTLSSRLIDVKLCRTDTPPSKKAMPPPSDPVVLRVLPSMNVRTLYLKVAKSFKVPKAAQASMKLWLRMSDDHLAEINRDDTHDLDWWGVENDAEMFVFIEQT</sequence>
<feature type="domain" description="CAP-Gly" evidence="3">
    <location>
        <begin position="26"/>
        <end position="70"/>
    </location>
</feature>
<dbReference type="Gene3D" id="3.80.10.10">
    <property type="entry name" value="Ribonuclease Inhibitor"/>
    <property type="match status" value="2"/>
</dbReference>
<reference evidence="4 5" key="1">
    <citation type="journal article" date="2021" name="Environ. Microbiol.">
        <title>Gene family expansions and transcriptome signatures uncover fungal adaptations to wood decay.</title>
        <authorList>
            <person name="Hage H."/>
            <person name="Miyauchi S."/>
            <person name="Viragh M."/>
            <person name="Drula E."/>
            <person name="Min B."/>
            <person name="Chaduli D."/>
            <person name="Navarro D."/>
            <person name="Favel A."/>
            <person name="Norest M."/>
            <person name="Lesage-Meessen L."/>
            <person name="Balint B."/>
            <person name="Merenyi Z."/>
            <person name="de Eugenio L."/>
            <person name="Morin E."/>
            <person name="Martinez A.T."/>
            <person name="Baldrian P."/>
            <person name="Stursova M."/>
            <person name="Martinez M.J."/>
            <person name="Novotny C."/>
            <person name="Magnuson J.K."/>
            <person name="Spatafora J.W."/>
            <person name="Maurice S."/>
            <person name="Pangilinan J."/>
            <person name="Andreopoulos W."/>
            <person name="LaButti K."/>
            <person name="Hundley H."/>
            <person name="Na H."/>
            <person name="Kuo A."/>
            <person name="Barry K."/>
            <person name="Lipzen A."/>
            <person name="Henrissat B."/>
            <person name="Riley R."/>
            <person name="Ahrendt S."/>
            <person name="Nagy L.G."/>
            <person name="Grigoriev I.V."/>
            <person name="Martin F."/>
            <person name="Rosso M.N."/>
        </authorList>
    </citation>
    <scope>NUCLEOTIDE SEQUENCE [LARGE SCALE GENOMIC DNA]</scope>
    <source>
        <strain evidence="4 5">CIRM-BRFM 1785</strain>
    </source>
</reference>
<protein>
    <recommendedName>
        <fullName evidence="3">CAP-Gly domain-containing protein</fullName>
    </recommendedName>
</protein>
<dbReference type="InterPro" id="IPR000938">
    <property type="entry name" value="CAP-Gly_domain"/>
</dbReference>
<dbReference type="Gene3D" id="3.10.20.90">
    <property type="entry name" value="Phosphatidylinositol 3-kinase Catalytic Subunit, Chain A, domain 1"/>
    <property type="match status" value="1"/>
</dbReference>
<dbReference type="RefSeq" id="XP_047775692.1">
    <property type="nucleotide sequence ID" value="XM_047928444.1"/>
</dbReference>
<keyword evidence="2" id="KW-0677">Repeat</keyword>
<dbReference type="Proteomes" id="UP000814176">
    <property type="component" value="Unassembled WGS sequence"/>
</dbReference>
<keyword evidence="5" id="KW-1185">Reference proteome</keyword>
<dbReference type="EMBL" id="JADCUA010000020">
    <property type="protein sequence ID" value="KAH9832926.1"/>
    <property type="molecule type" value="Genomic_DNA"/>
</dbReference>
<accession>A0ABQ8K6Q9</accession>
<keyword evidence="1" id="KW-0433">Leucine-rich repeat</keyword>
<dbReference type="SUPFAM" id="SSF52058">
    <property type="entry name" value="L domain-like"/>
    <property type="match status" value="1"/>
</dbReference>
<dbReference type="SMART" id="SM01052">
    <property type="entry name" value="CAP_GLY"/>
    <property type="match status" value="1"/>
</dbReference>
<dbReference type="SUPFAM" id="SSF74924">
    <property type="entry name" value="Cap-Gly domain"/>
    <property type="match status" value="1"/>
</dbReference>
<gene>
    <name evidence="4" type="ORF">C8Q71DRAFT_878559</name>
</gene>
<evidence type="ECO:0000259" key="3">
    <source>
        <dbReference type="PROSITE" id="PS50245"/>
    </source>
</evidence>
<evidence type="ECO:0000313" key="4">
    <source>
        <dbReference type="EMBL" id="KAH9832926.1"/>
    </source>
</evidence>
<dbReference type="InterPro" id="IPR032675">
    <property type="entry name" value="LRR_dom_sf"/>
</dbReference>
<dbReference type="Pfam" id="PF01302">
    <property type="entry name" value="CAP_GLY"/>
    <property type="match status" value="1"/>
</dbReference>
<evidence type="ECO:0000256" key="2">
    <source>
        <dbReference type="ARBA" id="ARBA00022737"/>
    </source>
</evidence>
<dbReference type="GeneID" id="72009176"/>